<evidence type="ECO:0008006" key="3">
    <source>
        <dbReference type="Google" id="ProtNLM"/>
    </source>
</evidence>
<sequence length="43" mass="4810">MELGLHNINVNAICPGSVESRRMERVQVMAAQSREVSVENQRA</sequence>
<reference evidence="1" key="1">
    <citation type="submission" date="2022-03" db="EMBL/GenBank/DDBJ databases">
        <authorList>
            <person name="Brunel B."/>
        </authorList>
    </citation>
    <scope>NUCLEOTIDE SEQUENCE</scope>
    <source>
        <strain evidence="1">STM4922sample</strain>
    </source>
</reference>
<dbReference type="Proteomes" id="UP001152604">
    <property type="component" value="Unassembled WGS sequence"/>
</dbReference>
<comment type="caution">
    <text evidence="1">The sequence shown here is derived from an EMBL/GenBank/DDBJ whole genome shotgun (WGS) entry which is preliminary data.</text>
</comment>
<gene>
    <name evidence="1" type="ORF">MES4922_550013</name>
</gene>
<proteinExistence type="predicted"/>
<evidence type="ECO:0000313" key="2">
    <source>
        <dbReference type="Proteomes" id="UP001152604"/>
    </source>
</evidence>
<accession>A0ABM9EBV6</accession>
<protein>
    <recommendedName>
        <fullName evidence="3">SDR family oxidoreductase</fullName>
    </recommendedName>
</protein>
<keyword evidence="2" id="KW-1185">Reference proteome</keyword>
<name>A0ABM9EBV6_9HYPH</name>
<evidence type="ECO:0000313" key="1">
    <source>
        <dbReference type="EMBL" id="CAH2406772.1"/>
    </source>
</evidence>
<organism evidence="1 2">
    <name type="scientific">Mesorhizobium ventifaucium</name>
    <dbReference type="NCBI Taxonomy" id="666020"/>
    <lineage>
        <taxon>Bacteria</taxon>
        <taxon>Pseudomonadati</taxon>
        <taxon>Pseudomonadota</taxon>
        <taxon>Alphaproteobacteria</taxon>
        <taxon>Hyphomicrobiales</taxon>
        <taxon>Phyllobacteriaceae</taxon>
        <taxon>Mesorhizobium</taxon>
    </lineage>
</organism>
<dbReference type="EMBL" id="CAKXZS010000051">
    <property type="protein sequence ID" value="CAH2406772.1"/>
    <property type="molecule type" value="Genomic_DNA"/>
</dbReference>